<accession>A0ABT1TCS6</accession>
<gene>
    <name evidence="2" type="ORF">NP590_03950</name>
</gene>
<reference evidence="2 3" key="1">
    <citation type="submission" date="2022-07" db="EMBL/GenBank/DDBJ databases">
        <title>Methylomonas rivi sp. nov., Methylomonas rosea sp. nov., Methylomonas aureus sp. nov. and Methylomonas subterranea sp. nov., four novel methanotrophs isolated from a freshwater creek and the deep terrestrial subsurface.</title>
        <authorList>
            <person name="Abin C."/>
            <person name="Sankaranarayanan K."/>
            <person name="Garner C."/>
            <person name="Sindelar R."/>
            <person name="Kotary K."/>
            <person name="Garner R."/>
            <person name="Barclay S."/>
            <person name="Lawson P."/>
            <person name="Krumholz L."/>
        </authorList>
    </citation>
    <scope>NUCLEOTIDE SEQUENCE [LARGE SCALE GENOMIC DNA]</scope>
    <source>
        <strain evidence="2 3">SURF-2</strain>
    </source>
</reference>
<dbReference type="RefSeq" id="WP_256600935.1">
    <property type="nucleotide sequence ID" value="NZ_JANIBJ010000005.1"/>
</dbReference>
<dbReference type="SUPFAM" id="SSF160059">
    <property type="entry name" value="PriA/YqbF domain"/>
    <property type="match status" value="1"/>
</dbReference>
<feature type="region of interest" description="Disordered" evidence="1">
    <location>
        <begin position="68"/>
        <end position="89"/>
    </location>
</feature>
<dbReference type="EMBL" id="JANIBJ010000005">
    <property type="protein sequence ID" value="MCQ8103250.1"/>
    <property type="molecule type" value="Genomic_DNA"/>
</dbReference>
<comment type="caution">
    <text evidence="2">The sequence shown here is derived from an EMBL/GenBank/DDBJ whole genome shotgun (WGS) entry which is preliminary data.</text>
</comment>
<protein>
    <recommendedName>
        <fullName evidence="4">Mu-like prophage FluMu N-terminal domain-containing protein</fullName>
    </recommendedName>
</protein>
<evidence type="ECO:0000313" key="3">
    <source>
        <dbReference type="Proteomes" id="UP001524499"/>
    </source>
</evidence>
<evidence type="ECO:0000313" key="2">
    <source>
        <dbReference type="EMBL" id="MCQ8103250.1"/>
    </source>
</evidence>
<dbReference type="Proteomes" id="UP001524499">
    <property type="component" value="Unassembled WGS sequence"/>
</dbReference>
<evidence type="ECO:0000256" key="1">
    <source>
        <dbReference type="SAM" id="MobiDB-lite"/>
    </source>
</evidence>
<evidence type="ECO:0008006" key="4">
    <source>
        <dbReference type="Google" id="ProtNLM"/>
    </source>
</evidence>
<organism evidence="2 3">
    <name type="scientific">Methylomonas subterranea</name>
    <dbReference type="NCBI Taxonomy" id="2952225"/>
    <lineage>
        <taxon>Bacteria</taxon>
        <taxon>Pseudomonadati</taxon>
        <taxon>Pseudomonadota</taxon>
        <taxon>Gammaproteobacteria</taxon>
        <taxon>Methylococcales</taxon>
        <taxon>Methylococcaceae</taxon>
        <taxon>Methylomonas</taxon>
    </lineage>
</organism>
<name>A0ABT1TCS6_9GAMM</name>
<sequence>MPKLYCRVNPRTEIEKRDRAGQRFSRDWKELEGIDDATLAALQEDPYLEVSDTPTVLVEVAAATQAGAIETAVTPNNTPESDATAEGSTGEIAAEGTDTGTASPVANVESVNTEVTHAETTGDMSDPVADAVQQDPADVAAEASVPAAEAQVGSDQRMDAIKAAIAQLDANNAEQWLKDGRPNLDAVVALTGFNVLAAERDQAWSQIKTQAAAE</sequence>
<keyword evidence="3" id="KW-1185">Reference proteome</keyword>
<proteinExistence type="predicted"/>